<reference evidence="3" key="2">
    <citation type="submission" date="2022-06" db="UniProtKB">
        <authorList>
            <consortium name="EnsemblMetazoa"/>
        </authorList>
    </citation>
    <scope>IDENTIFICATION</scope>
</reference>
<accession>A0A8R1W4K5</accession>
<sequence length="539" mass="62637">MAAGIMQSIDDKVDEDFLFFLEHYNEAFNSLRSQSDKEICSKWIDKLTIETYKTTNEKQIRNIYLSQLILNMSSRKLSAPFNDPPKPDKLFLDGVFKEITAKPSVEAQKEKEIDDNKKKWSQFVRNREMEMIDLNHLSNDGRTYIACKTLPENAGLFAYIAVTIGDTTCGWVNTCGQPIPAPQVKPLDLKVDMSNVQNNEYEKENRMYQLTAEIKSILLKRKAPEIRILTYEFFKKIYSSIEQEMLSEGDLNSTACRDPYVEKLLEKLIIESKGCENFDPHEFKKMKMLSTLKKRVKNILRDIEKRNNELYEIEVASTSALLTLTSPASTCTNSVSEMMWERASAEKLPIEVTDGLYKTYPACLVQVFLSILVTERQKIIFRLMEKQENLIVAMRRDLQTEIKCGIQHYKVARREWMDVMRVIIHYNKIKASLTEKDNGSNSNIKGDYLDDAIRKEINDTRRRLEKLNGKNEKLQDDICELNKTLHEMMEKIDMEQLQTDDLLRDFQNEINSEKNLITERAQTIDQLGGMLQARQKCTL</sequence>
<dbReference type="KEGG" id="api:100572149"/>
<dbReference type="InterPro" id="IPR027831">
    <property type="entry name" value="DUF4485"/>
</dbReference>
<name>A0A8R1W4K5_ACYPI</name>
<evidence type="ECO:0000256" key="1">
    <source>
        <dbReference type="SAM" id="Coils"/>
    </source>
</evidence>
<evidence type="ECO:0000313" key="4">
    <source>
        <dbReference type="Proteomes" id="UP000007819"/>
    </source>
</evidence>
<keyword evidence="4" id="KW-1185">Reference proteome</keyword>
<organism evidence="3 4">
    <name type="scientific">Acyrthosiphon pisum</name>
    <name type="common">Pea aphid</name>
    <dbReference type="NCBI Taxonomy" id="7029"/>
    <lineage>
        <taxon>Eukaryota</taxon>
        <taxon>Metazoa</taxon>
        <taxon>Ecdysozoa</taxon>
        <taxon>Arthropoda</taxon>
        <taxon>Hexapoda</taxon>
        <taxon>Insecta</taxon>
        <taxon>Pterygota</taxon>
        <taxon>Neoptera</taxon>
        <taxon>Paraneoptera</taxon>
        <taxon>Hemiptera</taxon>
        <taxon>Sternorrhyncha</taxon>
        <taxon>Aphidomorpha</taxon>
        <taxon>Aphidoidea</taxon>
        <taxon>Aphididae</taxon>
        <taxon>Macrosiphini</taxon>
        <taxon>Acyrthosiphon</taxon>
    </lineage>
</organism>
<keyword evidence="1" id="KW-0175">Coiled coil</keyword>
<dbReference type="OrthoDB" id="6623662at2759"/>
<dbReference type="Pfam" id="PF14846">
    <property type="entry name" value="DUF4485"/>
    <property type="match status" value="1"/>
</dbReference>
<feature type="coiled-coil region" evidence="1">
    <location>
        <begin position="450"/>
        <end position="477"/>
    </location>
</feature>
<evidence type="ECO:0000259" key="2">
    <source>
        <dbReference type="Pfam" id="PF14846"/>
    </source>
</evidence>
<protein>
    <recommendedName>
        <fullName evidence="2">DUF4485 domain-containing protein</fullName>
    </recommendedName>
</protein>
<proteinExistence type="predicted"/>
<dbReference type="RefSeq" id="XP_003242684.1">
    <property type="nucleotide sequence ID" value="XM_003242636.3"/>
</dbReference>
<dbReference type="GeneID" id="100572149"/>
<dbReference type="AlphaFoldDB" id="A0A8R1W4K5"/>
<evidence type="ECO:0000313" key="3">
    <source>
        <dbReference type="EnsemblMetazoa" id="XP_003242684.1"/>
    </source>
</evidence>
<reference evidence="4" key="1">
    <citation type="submission" date="2010-06" db="EMBL/GenBank/DDBJ databases">
        <authorList>
            <person name="Jiang H."/>
            <person name="Abraham K."/>
            <person name="Ali S."/>
            <person name="Alsbrooks S.L."/>
            <person name="Anim B.N."/>
            <person name="Anosike U.S."/>
            <person name="Attaway T."/>
            <person name="Bandaranaike D.P."/>
            <person name="Battles P.K."/>
            <person name="Bell S.N."/>
            <person name="Bell A.V."/>
            <person name="Beltran B."/>
            <person name="Bickham C."/>
            <person name="Bustamante Y."/>
            <person name="Caleb T."/>
            <person name="Canada A."/>
            <person name="Cardenas V."/>
            <person name="Carter K."/>
            <person name="Chacko J."/>
            <person name="Chandrabose M.N."/>
            <person name="Chavez D."/>
            <person name="Chavez A."/>
            <person name="Chen L."/>
            <person name="Chu H.-S."/>
            <person name="Claassen K.J."/>
            <person name="Cockrell R."/>
            <person name="Collins M."/>
            <person name="Cooper J.A."/>
            <person name="Cree A."/>
            <person name="Curry S.M."/>
            <person name="Da Y."/>
            <person name="Dao M.D."/>
            <person name="Das B."/>
            <person name="Davila M.-L."/>
            <person name="Davy-Carroll L."/>
            <person name="Denson S."/>
            <person name="Dinh H."/>
            <person name="Ebong V.E."/>
            <person name="Edwards J.R."/>
            <person name="Egan A."/>
            <person name="El-Daye J."/>
            <person name="Escobedo L."/>
            <person name="Fernandez S."/>
            <person name="Fernando P.R."/>
            <person name="Flagg N."/>
            <person name="Forbes L.D."/>
            <person name="Fowler R.G."/>
            <person name="Fu Q."/>
            <person name="Gabisi R.A."/>
            <person name="Ganer J."/>
            <person name="Garbino Pronczuk A."/>
            <person name="Garcia R.M."/>
            <person name="Garner T."/>
            <person name="Garrett T.E."/>
            <person name="Gonzalez D.A."/>
            <person name="Hamid H."/>
            <person name="Hawkins E.S."/>
            <person name="Hirani K."/>
            <person name="Hogues M.E."/>
            <person name="Hollins B."/>
            <person name="Hsiao C.-H."/>
            <person name="Jabil R."/>
            <person name="James M.L."/>
            <person name="Jhangiani S.N."/>
            <person name="Johnson B."/>
            <person name="Johnson Q."/>
            <person name="Joshi V."/>
            <person name="Kalu J.B."/>
            <person name="Kam C."/>
            <person name="Kashfia A."/>
            <person name="Keebler J."/>
            <person name="Kisamo H."/>
            <person name="Kovar C.L."/>
            <person name="Lago L.A."/>
            <person name="Lai C.-Y."/>
            <person name="Laidlaw J."/>
            <person name="Lara F."/>
            <person name="Le T.-K."/>
            <person name="Lee S.L."/>
            <person name="Legall F.H."/>
            <person name="Lemon S.J."/>
            <person name="Lewis L.R."/>
            <person name="Li B."/>
            <person name="Liu Y."/>
            <person name="Liu Y.-S."/>
            <person name="Lopez J."/>
            <person name="Lozado R.J."/>
            <person name="Lu J."/>
            <person name="Madu R.C."/>
            <person name="Maheshwari M."/>
            <person name="Maheshwari R."/>
            <person name="Malloy K."/>
            <person name="Martinez E."/>
            <person name="Mathew T."/>
            <person name="Mercado I.C."/>
            <person name="Mercado C."/>
            <person name="Meyer B."/>
            <person name="Montgomery K."/>
            <person name="Morgan M.B."/>
            <person name="Munidasa M."/>
            <person name="Nazareth L.V."/>
            <person name="Nelson J."/>
            <person name="Ng B.M."/>
            <person name="Nguyen N.B."/>
            <person name="Nguyen P.Q."/>
            <person name="Nguyen T."/>
            <person name="Obregon M."/>
            <person name="Okwuonu G.O."/>
            <person name="Onwere C.G."/>
            <person name="Orozco G."/>
            <person name="Parra A."/>
            <person name="Patel S."/>
            <person name="Patil S."/>
            <person name="Perez A."/>
            <person name="Perez Y."/>
            <person name="Pham C."/>
            <person name="Primus E.L."/>
            <person name="Pu L.-L."/>
            <person name="Puazo M."/>
            <person name="Qin X."/>
            <person name="Quiroz J.B."/>
            <person name="Reese J."/>
            <person name="Richards S."/>
            <person name="Rives C.M."/>
            <person name="Robberts R."/>
            <person name="Ruiz S.J."/>
            <person name="Ruiz M.J."/>
            <person name="Santibanez J."/>
            <person name="Schneider B.W."/>
            <person name="Sisson I."/>
            <person name="Smith M."/>
            <person name="Sodergren E."/>
            <person name="Song X.-Z."/>
            <person name="Song B.B."/>
            <person name="Summersgill H."/>
            <person name="Thelus R."/>
            <person name="Thornton R.D."/>
            <person name="Trejos Z.Y."/>
            <person name="Usmani K."/>
            <person name="Vattathil S."/>
            <person name="Villasana D."/>
            <person name="Walker D.L."/>
            <person name="Wang S."/>
            <person name="Wang K."/>
            <person name="White C.S."/>
            <person name="Williams A.C."/>
            <person name="Williamson J."/>
            <person name="Wilson K."/>
            <person name="Woghiren I.O."/>
            <person name="Woodworth J.R."/>
            <person name="Worley K.C."/>
            <person name="Wright R.A."/>
            <person name="Wu W."/>
            <person name="Young L."/>
            <person name="Zhang L."/>
            <person name="Zhang J."/>
            <person name="Zhu Y."/>
            <person name="Muzny D.M."/>
            <person name="Weinstock G."/>
            <person name="Gibbs R.A."/>
        </authorList>
    </citation>
    <scope>NUCLEOTIDE SEQUENCE [LARGE SCALE GENOMIC DNA]</scope>
    <source>
        <strain evidence="4">LSR1</strain>
    </source>
</reference>
<dbReference type="EnsemblMetazoa" id="XM_003242636.4">
    <property type="protein sequence ID" value="XP_003242684.1"/>
    <property type="gene ID" value="LOC100572149"/>
</dbReference>
<feature type="domain" description="DUF4485" evidence="2">
    <location>
        <begin position="14"/>
        <end position="90"/>
    </location>
</feature>
<dbReference type="Proteomes" id="UP000007819">
    <property type="component" value="Chromosome A1"/>
</dbReference>